<evidence type="ECO:0000256" key="3">
    <source>
        <dbReference type="ARBA" id="ARBA00022738"/>
    </source>
</evidence>
<keyword evidence="3" id="KW-0605">Phycobilisome</keyword>
<dbReference type="InterPro" id="IPR004155">
    <property type="entry name" value="PBS_lyase_HEAT"/>
</dbReference>
<dbReference type="Gene3D" id="3.40.50.300">
    <property type="entry name" value="P-loop containing nucleotide triphosphate hydrolases"/>
    <property type="match status" value="1"/>
</dbReference>
<evidence type="ECO:0000256" key="4">
    <source>
        <dbReference type="ARBA" id="ARBA00023239"/>
    </source>
</evidence>
<accession>A0ABU5URN0</accession>
<evidence type="ECO:0000313" key="7">
    <source>
        <dbReference type="Proteomes" id="UP001303285"/>
    </source>
</evidence>
<proteinExistence type="inferred from homology"/>
<dbReference type="InterPro" id="IPR027417">
    <property type="entry name" value="P-loop_NTPase"/>
</dbReference>
<dbReference type="InterPro" id="IPR000225">
    <property type="entry name" value="Armadillo"/>
</dbReference>
<dbReference type="SUPFAM" id="SSF52540">
    <property type="entry name" value="P-loop containing nucleoside triphosphate hydrolases"/>
    <property type="match status" value="1"/>
</dbReference>
<evidence type="ECO:0000256" key="1">
    <source>
        <dbReference type="ARBA" id="ARBA00009299"/>
    </source>
</evidence>
<dbReference type="Pfam" id="PF22730">
    <property type="entry name" value="NCC-H"/>
    <property type="match status" value="1"/>
</dbReference>
<dbReference type="PROSITE" id="PS50176">
    <property type="entry name" value="ARM_REPEAT"/>
    <property type="match status" value="1"/>
</dbReference>
<evidence type="ECO:0000256" key="2">
    <source>
        <dbReference type="ARBA" id="ARBA00022549"/>
    </source>
</evidence>
<reference evidence="6 7" key="1">
    <citation type="submission" date="2023-12" db="EMBL/GenBank/DDBJ databases">
        <title>Baltic Sea Cyanobacteria.</title>
        <authorList>
            <person name="Delbaje E."/>
            <person name="Fewer D.P."/>
            <person name="Shishido T.K."/>
        </authorList>
    </citation>
    <scope>NUCLEOTIDE SEQUENCE [LARGE SCALE GENOMIC DNA]</scope>
    <source>
        <strain evidence="6 7">UHCC 0060</strain>
    </source>
</reference>
<dbReference type="SUPFAM" id="SSF48371">
    <property type="entry name" value="ARM repeat"/>
    <property type="match status" value="1"/>
</dbReference>
<dbReference type="Pfam" id="PF13646">
    <property type="entry name" value="HEAT_2"/>
    <property type="match status" value="1"/>
</dbReference>
<dbReference type="Proteomes" id="UP001303285">
    <property type="component" value="Unassembled WGS sequence"/>
</dbReference>
<comment type="caution">
    <text evidence="6">The sequence shown here is derived from an EMBL/GenBank/DDBJ whole genome shotgun (WGS) entry which is preliminary data.</text>
</comment>
<evidence type="ECO:0000259" key="5">
    <source>
        <dbReference type="Pfam" id="PF22730"/>
    </source>
</evidence>
<dbReference type="InterPro" id="IPR011989">
    <property type="entry name" value="ARM-like"/>
</dbReference>
<name>A0ABU5URN0_NODSP</name>
<protein>
    <submittedName>
        <fullName evidence="6">HEAT repeat domain-containing protein</fullName>
    </submittedName>
</protein>
<dbReference type="RefSeq" id="WP_017803749.1">
    <property type="nucleotide sequence ID" value="NZ_JAYGHK010000037.1"/>
</dbReference>
<dbReference type="EMBL" id="JAYGHK010000037">
    <property type="protein sequence ID" value="MEA5608942.1"/>
    <property type="molecule type" value="Genomic_DNA"/>
</dbReference>
<sequence length="296" mass="34070">MLNTKLKSQGKRIAIIGEPGAGKTTLLQQIADYAFFHASFQEYFAAIVIDDWHFFLNHVPKNPSQGTYRIFESQWKQRILLWLGREEEKLKQQKQKFIDALVNFKDGCQKCYEYRAYFLAAAGIAEFRDYSKADEIVAQILNLTINGLSSIQEKVRSALQQTDRTKAIAALVELLQSPTVDDDTRWQAAESLGRIGTGNEKAIAALVELLQSPTVDDDTRWQAAESLGKILQNSKKRLEVVKILSSYWRLYNESHNLAWKCSQNMRYADFYQAWHQHNVATRAMRSLKKILFTRII</sequence>
<organism evidence="6 7">
    <name type="scientific">Nodularia spumigena UHCC 0060</name>
    <dbReference type="NCBI Taxonomy" id="3110300"/>
    <lineage>
        <taxon>Bacteria</taxon>
        <taxon>Bacillati</taxon>
        <taxon>Cyanobacteriota</taxon>
        <taxon>Cyanophyceae</taxon>
        <taxon>Nostocales</taxon>
        <taxon>Nodulariaceae</taxon>
        <taxon>Nodularia</taxon>
    </lineage>
</organism>
<keyword evidence="2" id="KW-0042">Antenna complex</keyword>
<dbReference type="Gene3D" id="1.25.10.10">
    <property type="entry name" value="Leucine-rich Repeat Variant"/>
    <property type="match status" value="1"/>
</dbReference>
<keyword evidence="4" id="KW-0456">Lyase</keyword>
<dbReference type="InterPro" id="IPR016024">
    <property type="entry name" value="ARM-type_fold"/>
</dbReference>
<keyword evidence="7" id="KW-1185">Reference proteome</keyword>
<comment type="similarity">
    <text evidence="1">Belongs to the CpcE/RpcE/PecE family.</text>
</comment>
<evidence type="ECO:0000313" key="6">
    <source>
        <dbReference type="EMBL" id="MEA5608942.1"/>
    </source>
</evidence>
<gene>
    <name evidence="6" type="ORF">VB695_12830</name>
</gene>
<dbReference type="SMART" id="SM00567">
    <property type="entry name" value="EZ_HEAT"/>
    <property type="match status" value="2"/>
</dbReference>
<dbReference type="InterPro" id="IPR054570">
    <property type="entry name" value="NCC-H_dom"/>
</dbReference>
<feature type="domain" description="NACHT C-terminal Cysteine and Histidine-containing" evidence="5">
    <location>
        <begin position="248"/>
        <end position="275"/>
    </location>
</feature>